<dbReference type="Pfam" id="PF00710">
    <property type="entry name" value="Asparaginase"/>
    <property type="match status" value="1"/>
</dbReference>
<dbReference type="AlphaFoldDB" id="A0AB94IYN8"/>
<dbReference type="SUPFAM" id="SSF53774">
    <property type="entry name" value="Glutaminase/Asparaginase"/>
    <property type="match status" value="1"/>
</dbReference>
<sequence length="350" mass="38141">MMIFWRLTMKFTLFTTGGTIASAPSEDGLRPKLSGRELVNLCPALEGFEHDIRVVDLMSKDSSNMQPDDWFAMVQHIRQSASDCDAVILLHGTDTMAWTASALSYLLPDVPIPVVLTGSMLAPEARDSDAADNLYTAVQMSMQLALYRRQGVAVVFDDVLIHGPRAAKADSRRRHAFVSVDYPLLGEMRDRGQYKIPWLSSKRPKLSPSRPWGGSPLPALERNVAILPIFPGMPVRLLDAILDARPAALVLEGFGLGGVPFTGENLLPSIDRGIRAGVPIVVRTQALFGGTDLGVYEVGEKVMDLGAIGARDMTREALVVKLMLLLPLAAGPRELERLLGQNLCDDVEGE</sequence>
<dbReference type="Pfam" id="PF17763">
    <property type="entry name" value="Asparaginase_C"/>
    <property type="match status" value="1"/>
</dbReference>
<keyword evidence="8" id="KW-0378">Hydrolase</keyword>
<dbReference type="InterPro" id="IPR027475">
    <property type="entry name" value="Asparaginase/glutaminase_AS2"/>
</dbReference>
<dbReference type="EMBL" id="FP929056">
    <property type="protein sequence ID" value="CBL28933.1"/>
    <property type="molecule type" value="Genomic_DNA"/>
</dbReference>
<dbReference type="KEGG" id="sbr:SY1_22370"/>
<dbReference type="PANTHER" id="PTHR11707:SF28">
    <property type="entry name" value="60 KDA LYSOPHOSPHOLIPASE"/>
    <property type="match status" value="1"/>
</dbReference>
<feature type="active site" description="O-isoaspartyl threonine intermediate" evidence="2">
    <location>
        <position position="19"/>
    </location>
</feature>
<keyword evidence="9" id="KW-1185">Reference proteome</keyword>
<dbReference type="SFLD" id="SFLDS00057">
    <property type="entry name" value="Glutaminase/Asparaginase"/>
    <property type="match status" value="1"/>
</dbReference>
<gene>
    <name evidence="8" type="ORF">SY1_22370</name>
</gene>
<dbReference type="PANTHER" id="PTHR11707">
    <property type="entry name" value="L-ASPARAGINASE"/>
    <property type="match status" value="1"/>
</dbReference>
<reference evidence="8 9" key="2">
    <citation type="submission" date="2010-03" db="EMBL/GenBank/DDBJ databases">
        <authorList>
            <person name="Pajon A."/>
        </authorList>
    </citation>
    <scope>NUCLEOTIDE SEQUENCE [LARGE SCALE GENOMIC DNA]</scope>
    <source>
        <strain evidence="8 9">SGP1</strain>
    </source>
</reference>
<dbReference type="GO" id="GO:0006520">
    <property type="term" value="P:amino acid metabolic process"/>
    <property type="evidence" value="ECO:0007669"/>
    <property type="project" value="InterPro"/>
</dbReference>
<dbReference type="PROSITE" id="PS00917">
    <property type="entry name" value="ASN_GLN_ASE_2"/>
    <property type="match status" value="1"/>
</dbReference>
<proteinExistence type="inferred from homology"/>
<evidence type="ECO:0000256" key="5">
    <source>
        <dbReference type="PROSITE-ProRule" id="PRU10100"/>
    </source>
</evidence>
<dbReference type="Gene3D" id="3.40.50.40">
    <property type="match status" value="1"/>
</dbReference>
<reference evidence="9" key="1">
    <citation type="submission" date="2010-03" db="EMBL/GenBank/DDBJ databases">
        <title>The genome sequence of Synergistetes sp. SGP1.</title>
        <authorList>
            <consortium name="metaHIT consortium -- http://www.metahit.eu/"/>
            <person name="Pajon A."/>
            <person name="Turner K."/>
            <person name="Parkhill J."/>
            <person name="Wade W."/>
            <person name="Vartoukian S."/>
        </authorList>
    </citation>
    <scope>NUCLEOTIDE SEQUENCE [LARGE SCALE GENOMIC DNA]</scope>
    <source>
        <strain evidence="9">SGP1</strain>
    </source>
</reference>
<dbReference type="PIRSF" id="PIRSF001220">
    <property type="entry name" value="L-ASNase_gatD"/>
    <property type="match status" value="1"/>
</dbReference>
<feature type="binding site" evidence="3">
    <location>
        <position position="62"/>
    </location>
    <ligand>
        <name>substrate</name>
    </ligand>
</feature>
<dbReference type="GO" id="GO:0004067">
    <property type="term" value="F:asparaginase activity"/>
    <property type="evidence" value="ECO:0007669"/>
    <property type="project" value="UniProtKB-UniRule"/>
</dbReference>
<feature type="active site" evidence="4">
    <location>
        <position position="19"/>
    </location>
</feature>
<dbReference type="EC" id="3.5.1.1" evidence="8"/>
<name>A0AB94IYN8_9BACT</name>
<dbReference type="InterPro" id="IPR027474">
    <property type="entry name" value="L-asparaginase_N"/>
</dbReference>
<dbReference type="PIRSF" id="PIRSF500176">
    <property type="entry name" value="L_ASNase"/>
    <property type="match status" value="1"/>
</dbReference>
<dbReference type="InterPro" id="IPR036152">
    <property type="entry name" value="Asp/glu_Ase-like_sf"/>
</dbReference>
<dbReference type="InterPro" id="IPR041725">
    <property type="entry name" value="L-asparaginase_I"/>
</dbReference>
<dbReference type="InterPro" id="IPR006034">
    <property type="entry name" value="Asparaginase/glutaminase-like"/>
</dbReference>
<evidence type="ECO:0000256" key="3">
    <source>
        <dbReference type="PIRSR" id="PIRSR001220-2"/>
    </source>
</evidence>
<evidence type="ECO:0000259" key="6">
    <source>
        <dbReference type="Pfam" id="PF00710"/>
    </source>
</evidence>
<comment type="similarity">
    <text evidence="1">Belongs to the asparaginase 1 family.</text>
</comment>
<organism evidence="8 9">
    <name type="scientific">Fretibacterium fastidiosum</name>
    <dbReference type="NCBI Taxonomy" id="651822"/>
    <lineage>
        <taxon>Bacteria</taxon>
        <taxon>Thermotogati</taxon>
        <taxon>Synergistota</taxon>
        <taxon>Synergistia</taxon>
        <taxon>Synergistales</taxon>
        <taxon>Aminobacteriaceae</taxon>
        <taxon>Fretibacterium</taxon>
    </lineage>
</organism>
<dbReference type="CDD" id="cd08963">
    <property type="entry name" value="L-asparaginase_I"/>
    <property type="match status" value="1"/>
</dbReference>
<evidence type="ECO:0000259" key="7">
    <source>
        <dbReference type="Pfam" id="PF17763"/>
    </source>
</evidence>
<feature type="domain" description="L-asparaginase N-terminal" evidence="6">
    <location>
        <begin position="12"/>
        <end position="192"/>
    </location>
</feature>
<dbReference type="PROSITE" id="PS00144">
    <property type="entry name" value="ASN_GLN_ASE_1"/>
    <property type="match status" value="1"/>
</dbReference>
<evidence type="ECO:0000256" key="2">
    <source>
        <dbReference type="PIRSR" id="PIRSR001220-1"/>
    </source>
</evidence>
<feature type="binding site" evidence="3">
    <location>
        <begin position="93"/>
        <end position="94"/>
    </location>
    <ligand>
        <name>substrate</name>
    </ligand>
</feature>
<accession>A0AB94IYN8</accession>
<dbReference type="SMART" id="SM00870">
    <property type="entry name" value="Asparaginase"/>
    <property type="match status" value="1"/>
</dbReference>
<feature type="active site" evidence="5">
    <location>
        <position position="93"/>
    </location>
</feature>
<dbReference type="InterPro" id="IPR020827">
    <property type="entry name" value="Asparaginase/glutaminase_AS1"/>
</dbReference>
<evidence type="ECO:0000256" key="1">
    <source>
        <dbReference type="ARBA" id="ARBA00010518"/>
    </source>
</evidence>
<dbReference type="InterPro" id="IPR037152">
    <property type="entry name" value="L-asparaginase_N_sf"/>
</dbReference>
<evidence type="ECO:0000313" key="9">
    <source>
        <dbReference type="Proteomes" id="UP000008957"/>
    </source>
</evidence>
<dbReference type="Proteomes" id="UP000008957">
    <property type="component" value="Chromosome"/>
</dbReference>
<dbReference type="Gene3D" id="3.40.50.1170">
    <property type="entry name" value="L-asparaginase, N-terminal domain"/>
    <property type="match status" value="1"/>
</dbReference>
<evidence type="ECO:0000313" key="8">
    <source>
        <dbReference type="EMBL" id="CBL28933.1"/>
    </source>
</evidence>
<feature type="domain" description="Asparaginase/glutaminase C-terminal" evidence="7">
    <location>
        <begin position="223"/>
        <end position="338"/>
    </location>
</feature>
<dbReference type="InterPro" id="IPR040919">
    <property type="entry name" value="Asparaginase_C"/>
</dbReference>
<protein>
    <submittedName>
        <fullName evidence="8">L-asparaginase/archaeal Glu-tRNAGln amidotransferase subunit D</fullName>
        <ecNumber evidence="8">3.5.1.1</ecNumber>
    </submittedName>
</protein>
<evidence type="ECO:0000256" key="4">
    <source>
        <dbReference type="PROSITE-ProRule" id="PRU10099"/>
    </source>
</evidence>
<dbReference type="PROSITE" id="PS51732">
    <property type="entry name" value="ASN_GLN_ASE_3"/>
    <property type="match status" value="1"/>
</dbReference>
<dbReference type="InterPro" id="IPR027473">
    <property type="entry name" value="L-asparaginase_C"/>
</dbReference>
<dbReference type="PRINTS" id="PR00139">
    <property type="entry name" value="ASNGLNASE"/>
</dbReference>